<sequence>LEDGWSKLHDTLRTMQKQLDLVFKAVKCQVREQALVDECVKLAKIEDEKEALYTILNLIPRKDRGCAPSKEHQKEVKNSKEVEFVIPTLMIPRKA</sequence>
<protein>
    <submittedName>
        <fullName evidence="1">Uncharacterized protein</fullName>
    </submittedName>
</protein>
<organism evidence="1 2">
    <name type="scientific">Gossypium stocksii</name>
    <dbReference type="NCBI Taxonomy" id="47602"/>
    <lineage>
        <taxon>Eukaryota</taxon>
        <taxon>Viridiplantae</taxon>
        <taxon>Streptophyta</taxon>
        <taxon>Embryophyta</taxon>
        <taxon>Tracheophyta</taxon>
        <taxon>Spermatophyta</taxon>
        <taxon>Magnoliopsida</taxon>
        <taxon>eudicotyledons</taxon>
        <taxon>Gunneridae</taxon>
        <taxon>Pentapetalae</taxon>
        <taxon>rosids</taxon>
        <taxon>malvids</taxon>
        <taxon>Malvales</taxon>
        <taxon>Malvaceae</taxon>
        <taxon>Malvoideae</taxon>
        <taxon>Gossypium</taxon>
    </lineage>
</organism>
<feature type="non-terminal residue" evidence="1">
    <location>
        <position position="95"/>
    </location>
</feature>
<gene>
    <name evidence="1" type="ORF">J1N35_022875</name>
</gene>
<evidence type="ECO:0000313" key="1">
    <source>
        <dbReference type="EMBL" id="KAH1083114.1"/>
    </source>
</evidence>
<comment type="caution">
    <text evidence="1">The sequence shown here is derived from an EMBL/GenBank/DDBJ whole genome shotgun (WGS) entry which is preliminary data.</text>
</comment>
<dbReference type="AlphaFoldDB" id="A0A9D3VIN9"/>
<proteinExistence type="predicted"/>
<reference evidence="1 2" key="1">
    <citation type="journal article" date="2021" name="Plant Biotechnol. J.">
        <title>Multi-omics assisted identification of the key and species-specific regulatory components of drought-tolerant mechanisms in Gossypium stocksii.</title>
        <authorList>
            <person name="Yu D."/>
            <person name="Ke L."/>
            <person name="Zhang D."/>
            <person name="Wu Y."/>
            <person name="Sun Y."/>
            <person name="Mei J."/>
            <person name="Sun J."/>
            <person name="Sun Y."/>
        </authorList>
    </citation>
    <scope>NUCLEOTIDE SEQUENCE [LARGE SCALE GENOMIC DNA]</scope>
    <source>
        <strain evidence="2">cv. E1</strain>
        <tissue evidence="1">Leaf</tissue>
    </source>
</reference>
<dbReference type="EMBL" id="JAIQCV010000007">
    <property type="protein sequence ID" value="KAH1083114.1"/>
    <property type="molecule type" value="Genomic_DNA"/>
</dbReference>
<dbReference type="Proteomes" id="UP000828251">
    <property type="component" value="Unassembled WGS sequence"/>
</dbReference>
<accession>A0A9D3VIN9</accession>
<name>A0A9D3VIN9_9ROSI</name>
<keyword evidence="2" id="KW-1185">Reference proteome</keyword>
<evidence type="ECO:0000313" key="2">
    <source>
        <dbReference type="Proteomes" id="UP000828251"/>
    </source>
</evidence>
<feature type="non-terminal residue" evidence="1">
    <location>
        <position position="1"/>
    </location>
</feature>